<evidence type="ECO:0000256" key="7">
    <source>
        <dbReference type="ARBA" id="ARBA00023136"/>
    </source>
</evidence>
<evidence type="ECO:0000256" key="4">
    <source>
        <dbReference type="ARBA" id="ARBA00022679"/>
    </source>
</evidence>
<accession>A0A9N8H8V3</accession>
<dbReference type="OrthoDB" id="48904at2759"/>
<evidence type="ECO:0000256" key="3">
    <source>
        <dbReference type="ARBA" id="ARBA00022676"/>
    </source>
</evidence>
<dbReference type="GO" id="GO:0016020">
    <property type="term" value="C:membrane"/>
    <property type="evidence" value="ECO:0007669"/>
    <property type="project" value="UniProtKB-SubCell"/>
</dbReference>
<sequence length="534" mass="61521">MSFGRTVRLISPPALLAVLIVAANIRIFNGFLERAKYSGSIDAVDRRIMMVRTGQEDGPSDSAAANNISAATQCRLDLDSWQNANIDRWMDSKAPWMEWIWAMNDKSTGQRYWLVILLTIDTGIGNYFAPRLNRMEWMWQDSSGNNHTATPVFTKRLKQPRNDRVYLRLDLPPTNTYSSDNNNNNNNHTQQQVMATPKYLWPDNDELLQNTTYHLEPYLQCSNLERRHKPPPHVKVGACITRFWGQHDLLPEWIEYHRLIGVQHFWLFVSEPFENVRNNHKLPHNNNQDVTYIPYHYTWARHQHKRPNATLKFGGESMFQAAAINQCLYLAKQYDLDWIYTPDVDEYVAVLDPELLVNNSQAPLPAYLERTFAQDSDPATLGQVCMEGVAFGRNKLTEPLQDKNENASTSDQFQLTIDFTYRLNRTKGSTGGRRKCFYRPAVVNDAWVHLARDGGRSINTDPNQVDLYHYRSPLLGVFQHKGTDADLVSYPEIRDRYRDKILAALYESNALMPNFAAHVDLGYNSTPPHPQKTS</sequence>
<comment type="similarity">
    <text evidence="2">Belongs to the glycosyltransferase 92 family.</text>
</comment>
<evidence type="ECO:0000256" key="1">
    <source>
        <dbReference type="ARBA" id="ARBA00004167"/>
    </source>
</evidence>
<organism evidence="8 9">
    <name type="scientific">Seminavis robusta</name>
    <dbReference type="NCBI Taxonomy" id="568900"/>
    <lineage>
        <taxon>Eukaryota</taxon>
        <taxon>Sar</taxon>
        <taxon>Stramenopiles</taxon>
        <taxon>Ochrophyta</taxon>
        <taxon>Bacillariophyta</taxon>
        <taxon>Bacillariophyceae</taxon>
        <taxon>Bacillariophycidae</taxon>
        <taxon>Naviculales</taxon>
        <taxon>Naviculaceae</taxon>
        <taxon>Seminavis</taxon>
    </lineage>
</organism>
<keyword evidence="4" id="KW-0808">Transferase</keyword>
<evidence type="ECO:0000256" key="2">
    <source>
        <dbReference type="ARBA" id="ARBA00007647"/>
    </source>
</evidence>
<dbReference type="InterPro" id="IPR008166">
    <property type="entry name" value="Glyco_transf_92"/>
</dbReference>
<dbReference type="Proteomes" id="UP001153069">
    <property type="component" value="Unassembled WGS sequence"/>
</dbReference>
<keyword evidence="9" id="KW-1185">Reference proteome</keyword>
<keyword evidence="7" id="KW-0472">Membrane</keyword>
<evidence type="ECO:0000313" key="8">
    <source>
        <dbReference type="EMBL" id="CAB9505466.1"/>
    </source>
</evidence>
<evidence type="ECO:0000313" key="9">
    <source>
        <dbReference type="Proteomes" id="UP001153069"/>
    </source>
</evidence>
<dbReference type="EMBL" id="CAICTM010000231">
    <property type="protein sequence ID" value="CAB9505466.1"/>
    <property type="molecule type" value="Genomic_DNA"/>
</dbReference>
<dbReference type="PANTHER" id="PTHR21461">
    <property type="entry name" value="GLYCOSYLTRANSFERASE FAMILY 92 PROTEIN"/>
    <property type="match status" value="1"/>
</dbReference>
<comment type="caution">
    <text evidence="8">The sequence shown here is derived from an EMBL/GenBank/DDBJ whole genome shotgun (WGS) entry which is preliminary data.</text>
</comment>
<evidence type="ECO:0000256" key="5">
    <source>
        <dbReference type="ARBA" id="ARBA00022692"/>
    </source>
</evidence>
<comment type="subcellular location">
    <subcellularLocation>
        <location evidence="1">Membrane</location>
        <topology evidence="1">Single-pass membrane protein</topology>
    </subcellularLocation>
</comment>
<dbReference type="Pfam" id="PF01697">
    <property type="entry name" value="Glyco_transf_92"/>
    <property type="match status" value="1"/>
</dbReference>
<reference evidence="8" key="1">
    <citation type="submission" date="2020-06" db="EMBL/GenBank/DDBJ databases">
        <authorList>
            <consortium name="Plant Systems Biology data submission"/>
        </authorList>
    </citation>
    <scope>NUCLEOTIDE SEQUENCE</scope>
    <source>
        <strain evidence="8">D6</strain>
    </source>
</reference>
<proteinExistence type="inferred from homology"/>
<protein>
    <submittedName>
        <fullName evidence="8">UPF0392 protein</fullName>
    </submittedName>
</protein>
<keyword evidence="6" id="KW-1133">Transmembrane helix</keyword>
<keyword evidence="3" id="KW-0328">Glycosyltransferase</keyword>
<dbReference type="PANTHER" id="PTHR21461:SF69">
    <property type="entry name" value="GLYCOSYLTRANSFERASE FAMILY 92 PROTEIN"/>
    <property type="match status" value="1"/>
</dbReference>
<dbReference type="GO" id="GO:0016757">
    <property type="term" value="F:glycosyltransferase activity"/>
    <property type="evidence" value="ECO:0007669"/>
    <property type="project" value="UniProtKB-KW"/>
</dbReference>
<keyword evidence="5" id="KW-0812">Transmembrane</keyword>
<name>A0A9N8H8V3_9STRA</name>
<evidence type="ECO:0000256" key="6">
    <source>
        <dbReference type="ARBA" id="ARBA00022989"/>
    </source>
</evidence>
<gene>
    <name evidence="8" type="ORF">SEMRO_232_G093850.1</name>
</gene>
<dbReference type="AlphaFoldDB" id="A0A9N8H8V3"/>
<dbReference type="GO" id="GO:0005737">
    <property type="term" value="C:cytoplasm"/>
    <property type="evidence" value="ECO:0007669"/>
    <property type="project" value="TreeGrafter"/>
</dbReference>